<name>A0A7R8UJC2_HERIL</name>
<sequence length="78" mass="8821">MKGICVLLFLSIIAVVLCDDELKPCGNIKSGDFIANKANPQFFFVCVNGWMMELKCSKYVNFDPIYDICTHHTAVEEE</sequence>
<feature type="chain" id="PRO_5031151266" description="Chitin-binding type-2 domain-containing protein" evidence="1">
    <location>
        <begin position="19"/>
        <end position="78"/>
    </location>
</feature>
<organism evidence="3 4">
    <name type="scientific">Hermetia illucens</name>
    <name type="common">Black soldier fly</name>
    <dbReference type="NCBI Taxonomy" id="343691"/>
    <lineage>
        <taxon>Eukaryota</taxon>
        <taxon>Metazoa</taxon>
        <taxon>Ecdysozoa</taxon>
        <taxon>Arthropoda</taxon>
        <taxon>Hexapoda</taxon>
        <taxon>Insecta</taxon>
        <taxon>Pterygota</taxon>
        <taxon>Neoptera</taxon>
        <taxon>Endopterygota</taxon>
        <taxon>Diptera</taxon>
        <taxon>Brachycera</taxon>
        <taxon>Stratiomyomorpha</taxon>
        <taxon>Stratiomyidae</taxon>
        <taxon>Hermetiinae</taxon>
        <taxon>Hermetia</taxon>
    </lineage>
</organism>
<dbReference type="Proteomes" id="UP000594454">
    <property type="component" value="Chromosome 2"/>
</dbReference>
<feature type="signal peptide" evidence="1">
    <location>
        <begin position="1"/>
        <end position="18"/>
    </location>
</feature>
<dbReference type="InParanoid" id="A0A7R8UJC2"/>
<dbReference type="AlphaFoldDB" id="A0A7R8UJC2"/>
<dbReference type="InterPro" id="IPR002557">
    <property type="entry name" value="Chitin-bd_dom"/>
</dbReference>
<dbReference type="SUPFAM" id="SSF57625">
    <property type="entry name" value="Invertebrate chitin-binding proteins"/>
    <property type="match status" value="1"/>
</dbReference>
<feature type="domain" description="Chitin-binding type-2" evidence="2">
    <location>
        <begin position="25"/>
        <end position="74"/>
    </location>
</feature>
<keyword evidence="4" id="KW-1185">Reference proteome</keyword>
<proteinExistence type="predicted"/>
<protein>
    <recommendedName>
        <fullName evidence="2">Chitin-binding type-2 domain-containing protein</fullName>
    </recommendedName>
</protein>
<dbReference type="InterPro" id="IPR036508">
    <property type="entry name" value="Chitin-bd_dom_sf"/>
</dbReference>
<dbReference type="GO" id="GO:0005576">
    <property type="term" value="C:extracellular region"/>
    <property type="evidence" value="ECO:0007669"/>
    <property type="project" value="InterPro"/>
</dbReference>
<dbReference type="GO" id="GO:0008061">
    <property type="term" value="F:chitin binding"/>
    <property type="evidence" value="ECO:0007669"/>
    <property type="project" value="InterPro"/>
</dbReference>
<evidence type="ECO:0000259" key="2">
    <source>
        <dbReference type="Pfam" id="PF01607"/>
    </source>
</evidence>
<dbReference type="Pfam" id="PF01607">
    <property type="entry name" value="CBM_14"/>
    <property type="match status" value="1"/>
</dbReference>
<dbReference type="EMBL" id="LR899010">
    <property type="protein sequence ID" value="CAD7081896.1"/>
    <property type="molecule type" value="Genomic_DNA"/>
</dbReference>
<gene>
    <name evidence="3" type="ORF">HERILL_LOCUS4978</name>
</gene>
<evidence type="ECO:0000313" key="4">
    <source>
        <dbReference type="Proteomes" id="UP000594454"/>
    </source>
</evidence>
<reference evidence="3 4" key="1">
    <citation type="submission" date="2020-11" db="EMBL/GenBank/DDBJ databases">
        <authorList>
            <person name="Wallbank WR R."/>
            <person name="Pardo Diaz C."/>
            <person name="Kozak K."/>
            <person name="Martin S."/>
            <person name="Jiggins C."/>
            <person name="Moest M."/>
            <person name="Warren A I."/>
            <person name="Generalovic N T."/>
            <person name="Byers J.R.P. K."/>
            <person name="Montejo-Kovacevich G."/>
            <person name="Yen C E."/>
        </authorList>
    </citation>
    <scope>NUCLEOTIDE SEQUENCE [LARGE SCALE GENOMIC DNA]</scope>
</reference>
<evidence type="ECO:0000313" key="3">
    <source>
        <dbReference type="EMBL" id="CAD7081896.1"/>
    </source>
</evidence>
<keyword evidence="1" id="KW-0732">Signal</keyword>
<evidence type="ECO:0000256" key="1">
    <source>
        <dbReference type="SAM" id="SignalP"/>
    </source>
</evidence>
<accession>A0A7R8UJC2</accession>